<dbReference type="NCBIfam" id="TIGR00482">
    <property type="entry name" value="nicotinate (nicotinamide) nucleotide adenylyltransferase"/>
    <property type="match status" value="1"/>
</dbReference>
<dbReference type="EMBL" id="AP019735">
    <property type="protein sequence ID" value="BBL05140.1"/>
    <property type="molecule type" value="Genomic_DNA"/>
</dbReference>
<dbReference type="UniPathway" id="UPA00253">
    <property type="reaction ID" value="UER00332"/>
</dbReference>
<keyword evidence="9 11" id="KW-0520">NAD</keyword>
<dbReference type="PANTHER" id="PTHR39321">
    <property type="entry name" value="NICOTINATE-NUCLEOTIDE ADENYLYLTRANSFERASE-RELATED"/>
    <property type="match status" value="1"/>
</dbReference>
<dbReference type="EC" id="2.7.7.18" evidence="11"/>
<evidence type="ECO:0000256" key="5">
    <source>
        <dbReference type="ARBA" id="ARBA00022679"/>
    </source>
</evidence>
<dbReference type="InterPro" id="IPR004821">
    <property type="entry name" value="Cyt_trans-like"/>
</dbReference>
<evidence type="ECO:0000256" key="9">
    <source>
        <dbReference type="ARBA" id="ARBA00023027"/>
    </source>
</evidence>
<keyword evidence="7 11" id="KW-0547">Nucleotide-binding</keyword>
<keyword evidence="13" id="KW-1185">Reference proteome</keyword>
<accession>A0A3D2BEK4</accession>
<dbReference type="GO" id="GO:0004515">
    <property type="term" value="F:nicotinate-nucleotide adenylyltransferase activity"/>
    <property type="evidence" value="ECO:0007669"/>
    <property type="project" value="UniProtKB-UniRule"/>
</dbReference>
<gene>
    <name evidence="11" type="primary">nadD</name>
    <name evidence="12" type="ORF">A5CBH24_24530</name>
</gene>
<keyword evidence="6 11" id="KW-0548">Nucleotidyltransferase</keyword>
<keyword evidence="8 11" id="KW-0067">ATP-binding</keyword>
<dbReference type="KEGG" id="acou:A5CBH24_24530"/>
<dbReference type="InterPro" id="IPR005248">
    <property type="entry name" value="NadD/NMNAT"/>
</dbReference>
<accession>A0A4Y1WVX1</accession>
<evidence type="ECO:0000256" key="10">
    <source>
        <dbReference type="ARBA" id="ARBA00048721"/>
    </source>
</evidence>
<dbReference type="OrthoDB" id="5295945at2"/>
<evidence type="ECO:0000256" key="11">
    <source>
        <dbReference type="HAMAP-Rule" id="MF_00244"/>
    </source>
</evidence>
<dbReference type="InterPro" id="IPR011990">
    <property type="entry name" value="TPR-like_helical_dom_sf"/>
</dbReference>
<evidence type="ECO:0000256" key="1">
    <source>
        <dbReference type="ARBA" id="ARBA00002324"/>
    </source>
</evidence>
<dbReference type="STRING" id="1118061.GCA_000311925_00198"/>
<name>A0A3D2BEK4_9BACT</name>
<sequence>MKHVVLYFGSFNPVHRGHIALAEWVAEHVGCDEVVLVVSPKNPLKADDSLAPELNRFEMAELACARSRFPERIKPSVIEFLLEKPSYTIDTLRYLSRNYGGQMRFSVLLGADLVPQLERWRDYREILDGYPLLVYPRRGFETTQYLDRITLLNEAPLCDFSSTEVRRALEQGDDASAMLTPEVLAYIREKRLWDPVRYAERLTERIGEEPCNAALLVERGRWYYRRQEWGKALNDFNRALGIDPARDEARQYAEQIEEILAFRYKDIYNP</sequence>
<evidence type="ECO:0000256" key="4">
    <source>
        <dbReference type="ARBA" id="ARBA00022642"/>
    </source>
</evidence>
<dbReference type="GO" id="GO:0009435">
    <property type="term" value="P:NAD+ biosynthetic process"/>
    <property type="evidence" value="ECO:0007669"/>
    <property type="project" value="UniProtKB-UniRule"/>
</dbReference>
<comment type="similarity">
    <text evidence="3 11">Belongs to the NadD family.</text>
</comment>
<keyword evidence="5 11" id="KW-0808">Transferase</keyword>
<dbReference type="Proteomes" id="UP000318946">
    <property type="component" value="Chromosome"/>
</dbReference>
<comment type="function">
    <text evidence="1 11">Catalyzes the reversible adenylation of nicotinate mononucleotide (NaMN) to nicotinic acid adenine dinucleotide (NaAD).</text>
</comment>
<dbReference type="Gene3D" id="3.40.50.620">
    <property type="entry name" value="HUPs"/>
    <property type="match status" value="1"/>
</dbReference>
<evidence type="ECO:0000313" key="13">
    <source>
        <dbReference type="Proteomes" id="UP000318946"/>
    </source>
</evidence>
<evidence type="ECO:0000256" key="3">
    <source>
        <dbReference type="ARBA" id="ARBA00009014"/>
    </source>
</evidence>
<comment type="catalytic activity">
    <reaction evidence="10 11">
        <text>nicotinate beta-D-ribonucleotide + ATP + H(+) = deamido-NAD(+) + diphosphate</text>
        <dbReference type="Rhea" id="RHEA:22860"/>
        <dbReference type="ChEBI" id="CHEBI:15378"/>
        <dbReference type="ChEBI" id="CHEBI:30616"/>
        <dbReference type="ChEBI" id="CHEBI:33019"/>
        <dbReference type="ChEBI" id="CHEBI:57502"/>
        <dbReference type="ChEBI" id="CHEBI:58437"/>
        <dbReference type="EC" id="2.7.7.18"/>
    </reaction>
</comment>
<organism evidence="12 13">
    <name type="scientific">Alistipes communis</name>
    <dbReference type="NCBI Taxonomy" id="2585118"/>
    <lineage>
        <taxon>Bacteria</taxon>
        <taxon>Pseudomonadati</taxon>
        <taxon>Bacteroidota</taxon>
        <taxon>Bacteroidia</taxon>
        <taxon>Bacteroidales</taxon>
        <taxon>Rikenellaceae</taxon>
        <taxon>Alistipes</taxon>
    </lineage>
</organism>
<dbReference type="SUPFAM" id="SSF48452">
    <property type="entry name" value="TPR-like"/>
    <property type="match status" value="1"/>
</dbReference>
<dbReference type="Gene3D" id="1.25.40.10">
    <property type="entry name" value="Tetratricopeptide repeat domain"/>
    <property type="match status" value="1"/>
</dbReference>
<dbReference type="InterPro" id="IPR014729">
    <property type="entry name" value="Rossmann-like_a/b/a_fold"/>
</dbReference>
<keyword evidence="4 11" id="KW-0662">Pyridine nucleotide biosynthesis</keyword>
<dbReference type="HAMAP" id="MF_00244">
    <property type="entry name" value="NaMN_adenylyltr"/>
    <property type="match status" value="1"/>
</dbReference>
<evidence type="ECO:0000256" key="6">
    <source>
        <dbReference type="ARBA" id="ARBA00022695"/>
    </source>
</evidence>
<dbReference type="AlphaFoldDB" id="A0A3D2BEK4"/>
<evidence type="ECO:0000313" key="12">
    <source>
        <dbReference type="EMBL" id="BBL05140.1"/>
    </source>
</evidence>
<dbReference type="PROSITE" id="PS50005">
    <property type="entry name" value="TPR"/>
    <property type="match status" value="1"/>
</dbReference>
<dbReference type="PANTHER" id="PTHR39321:SF3">
    <property type="entry name" value="PHOSPHOPANTETHEINE ADENYLYLTRANSFERASE"/>
    <property type="match status" value="1"/>
</dbReference>
<dbReference type="GeneID" id="78343168"/>
<dbReference type="InterPro" id="IPR019734">
    <property type="entry name" value="TPR_rpt"/>
</dbReference>
<dbReference type="NCBIfam" id="TIGR00125">
    <property type="entry name" value="cyt_tran_rel"/>
    <property type="match status" value="1"/>
</dbReference>
<evidence type="ECO:0000256" key="8">
    <source>
        <dbReference type="ARBA" id="ARBA00022840"/>
    </source>
</evidence>
<protein>
    <recommendedName>
        <fullName evidence="11">Probable nicotinate-nucleotide adenylyltransferase</fullName>
        <ecNumber evidence="11">2.7.7.18</ecNumber>
    </recommendedName>
    <alternativeName>
        <fullName evidence="11">Deamido-NAD(+) diphosphorylase</fullName>
    </alternativeName>
    <alternativeName>
        <fullName evidence="11">Deamido-NAD(+) pyrophosphorylase</fullName>
    </alternativeName>
    <alternativeName>
        <fullName evidence="11">Nicotinate mononucleotide adenylyltransferase</fullName>
        <shortName evidence="11">NaMN adenylyltransferase</shortName>
    </alternativeName>
</protein>
<evidence type="ECO:0000256" key="2">
    <source>
        <dbReference type="ARBA" id="ARBA00005019"/>
    </source>
</evidence>
<reference evidence="13" key="1">
    <citation type="submission" date="2019-06" db="EMBL/GenBank/DDBJ databases">
        <title>Alistipes onderdonkii subsp. vulgaris subsp. nov., Alistipes dispar sp. nov. and Alistipes communis sp. nov., isolated from human faeces, and creation of Alistipes onderdonkii subsp. onderdonkii subsp. nov.</title>
        <authorList>
            <person name="Sakamoto M."/>
            <person name="Ikeyama N."/>
            <person name="Ogata Y."/>
            <person name="Suda W."/>
            <person name="Iino T."/>
            <person name="Hattori M."/>
            <person name="Ohkuma M."/>
        </authorList>
    </citation>
    <scope>NUCLEOTIDE SEQUENCE [LARGE SCALE GENOMIC DNA]</scope>
    <source>
        <strain evidence="13">5CBH24</strain>
    </source>
</reference>
<dbReference type="GO" id="GO:0005524">
    <property type="term" value="F:ATP binding"/>
    <property type="evidence" value="ECO:0007669"/>
    <property type="project" value="UniProtKB-KW"/>
</dbReference>
<evidence type="ECO:0000256" key="7">
    <source>
        <dbReference type="ARBA" id="ARBA00022741"/>
    </source>
</evidence>
<accession>A0A4Y1XRH3</accession>
<dbReference type="Pfam" id="PF01467">
    <property type="entry name" value="CTP_transf_like"/>
    <property type="match status" value="1"/>
</dbReference>
<dbReference type="CDD" id="cd02165">
    <property type="entry name" value="NMNAT"/>
    <property type="match status" value="1"/>
</dbReference>
<dbReference type="RefSeq" id="WP_141413372.1">
    <property type="nucleotide sequence ID" value="NZ_AP019735.1"/>
</dbReference>
<proteinExistence type="inferred from homology"/>
<comment type="pathway">
    <text evidence="2 11">Cofactor biosynthesis; NAD(+) biosynthesis; deamido-NAD(+) from nicotinate D-ribonucleotide: step 1/1.</text>
</comment>
<dbReference type="SUPFAM" id="SSF52374">
    <property type="entry name" value="Nucleotidylyl transferase"/>
    <property type="match status" value="1"/>
</dbReference>